<dbReference type="GO" id="GO:0004519">
    <property type="term" value="F:endonuclease activity"/>
    <property type="evidence" value="ECO:0007669"/>
    <property type="project" value="InterPro"/>
</dbReference>
<dbReference type="Pfam" id="PF14528">
    <property type="entry name" value="LAGLIDADG_3"/>
    <property type="match status" value="1"/>
</dbReference>
<organism evidence="2 3">
    <name type="scientific">Fictibacillus arsenicus</name>
    <dbReference type="NCBI Taxonomy" id="255247"/>
    <lineage>
        <taxon>Bacteria</taxon>
        <taxon>Bacillati</taxon>
        <taxon>Bacillota</taxon>
        <taxon>Bacilli</taxon>
        <taxon>Bacillales</taxon>
        <taxon>Fictibacillaceae</taxon>
        <taxon>Fictibacillus</taxon>
    </lineage>
</organism>
<accession>A0A1V3GBU0</accession>
<feature type="domain" description="Homing endonuclease LAGLIDADG" evidence="1">
    <location>
        <begin position="4"/>
        <end position="87"/>
    </location>
</feature>
<dbReference type="Gene3D" id="3.10.28.10">
    <property type="entry name" value="Homing endonucleases"/>
    <property type="match status" value="1"/>
</dbReference>
<name>A0A1V3GBU0_9BACL</name>
<dbReference type="EMBL" id="MQMF01000001">
    <property type="protein sequence ID" value="OOE14258.1"/>
    <property type="molecule type" value="Genomic_DNA"/>
</dbReference>
<evidence type="ECO:0000313" key="3">
    <source>
        <dbReference type="Proteomes" id="UP000188597"/>
    </source>
</evidence>
<evidence type="ECO:0000313" key="2">
    <source>
        <dbReference type="EMBL" id="OOE14258.1"/>
    </source>
</evidence>
<dbReference type="Proteomes" id="UP000188597">
    <property type="component" value="Unassembled WGS sequence"/>
</dbReference>
<dbReference type="AlphaFoldDB" id="A0A1V3GBU0"/>
<comment type="caution">
    <text evidence="2">The sequence shown here is derived from an EMBL/GenBank/DDBJ whole genome shotgun (WGS) entry which is preliminary data.</text>
</comment>
<dbReference type="SUPFAM" id="SSF55608">
    <property type="entry name" value="Homing endonucleases"/>
    <property type="match status" value="1"/>
</dbReference>
<evidence type="ECO:0000259" key="1">
    <source>
        <dbReference type="Pfam" id="PF14528"/>
    </source>
</evidence>
<dbReference type="RefSeq" id="WP_077359713.1">
    <property type="nucleotide sequence ID" value="NZ_MQMF01000001.1"/>
</dbReference>
<dbReference type="InterPro" id="IPR004860">
    <property type="entry name" value="LAGLIDADG_dom"/>
</dbReference>
<protein>
    <recommendedName>
        <fullName evidence="1">Homing endonuclease LAGLIDADG domain-containing protein</fullName>
    </recommendedName>
</protein>
<proteinExistence type="predicted"/>
<dbReference type="InterPro" id="IPR027434">
    <property type="entry name" value="Homing_endonucl"/>
</dbReference>
<sequence length="135" mass="15905">MENVEAAYLAGIIDGEGSITLTRMHRNEFRRPCISIASTDLELLSYINSMVSSRINYKKNYYPDKHKNSYTLTIKRKESVMFVLSKILPYLKIERKIKRTKWILNNYNIVTPRNGKYTPEMLKAKLLFEKAFFDI</sequence>
<reference evidence="2 3" key="1">
    <citation type="submission" date="2016-11" db="EMBL/GenBank/DDBJ databases">
        <authorList>
            <person name="Jaros S."/>
            <person name="Januszkiewicz K."/>
            <person name="Wedrychowicz H."/>
        </authorList>
    </citation>
    <scope>NUCLEOTIDE SEQUENCE [LARGE SCALE GENOMIC DNA]</scope>
    <source>
        <strain evidence="2 3">Con a/3</strain>
    </source>
</reference>
<gene>
    <name evidence="2" type="ORF">UN64_03385</name>
</gene>
<dbReference type="OrthoDB" id="5783349at2"/>